<evidence type="ECO:0000259" key="2">
    <source>
        <dbReference type="Pfam" id="PF24391"/>
    </source>
</evidence>
<evidence type="ECO:0000256" key="1">
    <source>
        <dbReference type="SAM" id="MobiDB-lite"/>
    </source>
</evidence>
<organism evidence="3 4">
    <name type="scientific">Paractinoplanes hotanensis</name>
    <dbReference type="NCBI Taxonomy" id="2906497"/>
    <lineage>
        <taxon>Bacteria</taxon>
        <taxon>Bacillati</taxon>
        <taxon>Actinomycetota</taxon>
        <taxon>Actinomycetes</taxon>
        <taxon>Micromonosporales</taxon>
        <taxon>Micromonosporaceae</taxon>
        <taxon>Paractinoplanes</taxon>
    </lineage>
</organism>
<dbReference type="SUPFAM" id="SSF109604">
    <property type="entry name" value="HD-domain/PDEase-like"/>
    <property type="match status" value="1"/>
</dbReference>
<dbReference type="RefSeq" id="WP_251801095.1">
    <property type="nucleotide sequence ID" value="NZ_JAMQOL010000039.1"/>
</dbReference>
<evidence type="ECO:0000313" key="4">
    <source>
        <dbReference type="Proteomes" id="UP001523216"/>
    </source>
</evidence>
<comment type="caution">
    <text evidence="3">The sequence shown here is derived from an EMBL/GenBank/DDBJ whole genome shotgun (WGS) entry which is preliminary data.</text>
</comment>
<name>A0ABT0Y5I9_9ACTN</name>
<reference evidence="3 4" key="1">
    <citation type="submission" date="2022-06" db="EMBL/GenBank/DDBJ databases">
        <title>Actinoplanes abujensis sp. nov., isolated from Nigerian arid soil.</title>
        <authorList>
            <person name="Ding P."/>
        </authorList>
    </citation>
    <scope>NUCLEOTIDE SEQUENCE [LARGE SCALE GENOMIC DNA]</scope>
    <source>
        <strain evidence="4">TRM88002</strain>
    </source>
</reference>
<keyword evidence="4" id="KW-1185">Reference proteome</keyword>
<dbReference type="Gene3D" id="1.10.3210.10">
    <property type="entry name" value="Hypothetical protein af1432"/>
    <property type="match status" value="1"/>
</dbReference>
<evidence type="ECO:0000313" key="3">
    <source>
        <dbReference type="EMBL" id="MCM4081294.1"/>
    </source>
</evidence>
<feature type="domain" description="HD-CE" evidence="2">
    <location>
        <begin position="41"/>
        <end position="286"/>
    </location>
</feature>
<accession>A0ABT0Y5I9</accession>
<dbReference type="EMBL" id="JAMQOL010000039">
    <property type="protein sequence ID" value="MCM4081294.1"/>
    <property type="molecule type" value="Genomic_DNA"/>
</dbReference>
<dbReference type="Pfam" id="PF24391">
    <property type="entry name" value="HD-CE"/>
    <property type="match status" value="1"/>
</dbReference>
<dbReference type="InterPro" id="IPR056471">
    <property type="entry name" value="HD-CE"/>
</dbReference>
<gene>
    <name evidence="3" type="ORF">LXN57_27340</name>
</gene>
<sequence length="338" mass="38079">MTDWGPLGEVLAAEPSRENQANVGKLADRAEDLLKLVRETFPTYTLHDEQHAENVIALMGKLAAPRIDQMRPLEAALLILAAYFHDAGMAYTAEEIAAIADEDEFRSFLDGDDEAFVATERSGGVPPTGVIERYCRARHADRVWTHLEECDPSWLRWGAASIIEPLALICRSHNEPATALNEERFKKDHRKADLRFCAIMLRLADILDFDQSRAPRVIYDLLGLARHGTPEAATSDAEWQKHLAAGGFEFPENPQRGYSLQFVAGPTNPGVEHDLRSFLEVVREELLRCRTIADNCDDRWRTLPLPAEIDTSTITSHGTPQLPDGSRRKDENGWWWSR</sequence>
<dbReference type="Proteomes" id="UP001523216">
    <property type="component" value="Unassembled WGS sequence"/>
</dbReference>
<proteinExistence type="predicted"/>
<protein>
    <recommendedName>
        <fullName evidence="2">HD-CE domain-containing protein</fullName>
    </recommendedName>
</protein>
<feature type="region of interest" description="Disordered" evidence="1">
    <location>
        <begin position="311"/>
        <end position="338"/>
    </location>
</feature>